<dbReference type="Proteomes" id="UP000507470">
    <property type="component" value="Unassembled WGS sequence"/>
</dbReference>
<dbReference type="EMBL" id="CACVKT020000002">
    <property type="protein sequence ID" value="CAC5355041.1"/>
    <property type="molecule type" value="Genomic_DNA"/>
</dbReference>
<dbReference type="PROSITE" id="PS00141">
    <property type="entry name" value="ASP_PROTEASE"/>
    <property type="match status" value="1"/>
</dbReference>
<dbReference type="OrthoDB" id="5535068at2759"/>
<protein>
    <recommendedName>
        <fullName evidence="2">Peptidase A2 domain-containing protein</fullName>
    </recommendedName>
</protein>
<dbReference type="InterPro" id="IPR043502">
    <property type="entry name" value="DNA/RNA_pol_sf"/>
</dbReference>
<dbReference type="AlphaFoldDB" id="A0A6J7ZTG3"/>
<evidence type="ECO:0000256" key="1">
    <source>
        <dbReference type="SAM" id="Coils"/>
    </source>
</evidence>
<sequence length="900" mass="104232">MCAELRTELVNTKKELAETRVRHEAKDAELRRKDEAFNQMYEEINEIKSNFQTRLENTEQDLNRTQQDLLFAQSQIAKNQVVDNREMETSLNRENIYKNNQEIRYQQNPRYGNYAREGVNDTVLPTVPMATHMPDPSVSFSRGPYRNNNNSDEPKFRIPYFNGKSKFEGFWTVFELGTKKFQWNNQAKIENLWCSLKDDALDFACKLSPDVQNNISQFRDALQRRYGDNRLPEQYREDLANLKKHFKETLPEYAARVENLKRAEVRQIETEEYYEHTELIEENEIRKVGNTRFVTEERLDKKLEMFSREIKTEFSVIENNLKGEINRVEPDGQVLALPVILDELKENKFIIEENEDHKCMLNRGITVDFNLTNSGNKRNTKVCRDIDIGKSKLSVAFDDTDKLYAVDNVCGDEPDRSKLSVASGQFDDAEINISESSFLGEYVTVDPSVDMTSVHVVIDRVRAVTLRVPIVIEGDYLNAVIDTGAEVTVMSQEKFLKISEKRRPQIYRAERNLVVAEAGKKMQTLDEHDITINTKRGLEIKGQWINCDVTRRSDKVARVVLKEAVTIPANSEVILPGLSINSEIFDSRYCSVEPVVEVERKNIVARSLVDPYKETIPVRIVNVEKYPIRIRKNYLLGELHPVEQLEVFIDNNADVEFYELYWHESRRLNRYPKLYQKSCEKISDQEQKLKLAKVLLKNQGAFAKDKLGLGSCSLIKHKIDTAGAAPTRQPLRRTPKNFEGEEEAYLKDQLERGVIKPSSSALRSNICMVRKKDGSGVRNPECKNCKSMDADWVDFKTNVDNVTNLSDNPFVSKICAVTRSQNSKLIDSNWLSGYTTKELENFQREDSDLGPVHKWQDNNCKPNRDDIASYSPSTRKYWLNYDLLITKNNVLYQKRLQTNW</sequence>
<proteinExistence type="predicted"/>
<dbReference type="InterPro" id="IPR001995">
    <property type="entry name" value="Peptidase_A2_cat"/>
</dbReference>
<organism evidence="3 4">
    <name type="scientific">Mytilus coruscus</name>
    <name type="common">Sea mussel</name>
    <dbReference type="NCBI Taxonomy" id="42192"/>
    <lineage>
        <taxon>Eukaryota</taxon>
        <taxon>Metazoa</taxon>
        <taxon>Spiralia</taxon>
        <taxon>Lophotrochozoa</taxon>
        <taxon>Mollusca</taxon>
        <taxon>Bivalvia</taxon>
        <taxon>Autobranchia</taxon>
        <taxon>Pteriomorphia</taxon>
        <taxon>Mytilida</taxon>
        <taxon>Mytiloidea</taxon>
        <taxon>Mytilidae</taxon>
        <taxon>Mytilinae</taxon>
        <taxon>Mytilus</taxon>
    </lineage>
</organism>
<dbReference type="SUPFAM" id="SSF56672">
    <property type="entry name" value="DNA/RNA polymerases"/>
    <property type="match status" value="1"/>
</dbReference>
<reference evidence="3 4" key="1">
    <citation type="submission" date="2020-06" db="EMBL/GenBank/DDBJ databases">
        <authorList>
            <person name="Li R."/>
            <person name="Bekaert M."/>
        </authorList>
    </citation>
    <scope>NUCLEOTIDE SEQUENCE [LARGE SCALE GENOMIC DNA]</scope>
    <source>
        <strain evidence="4">wild</strain>
    </source>
</reference>
<dbReference type="InterPro" id="IPR001969">
    <property type="entry name" value="Aspartic_peptidase_AS"/>
</dbReference>
<dbReference type="Gene3D" id="3.10.10.10">
    <property type="entry name" value="HIV Type 1 Reverse Transcriptase, subunit A, domain 1"/>
    <property type="match status" value="1"/>
</dbReference>
<evidence type="ECO:0000313" key="4">
    <source>
        <dbReference type="Proteomes" id="UP000507470"/>
    </source>
</evidence>
<keyword evidence="4" id="KW-1185">Reference proteome</keyword>
<dbReference type="PROSITE" id="PS50175">
    <property type="entry name" value="ASP_PROT_RETROV"/>
    <property type="match status" value="1"/>
</dbReference>
<dbReference type="GO" id="GO:0004190">
    <property type="term" value="F:aspartic-type endopeptidase activity"/>
    <property type="evidence" value="ECO:0007669"/>
    <property type="project" value="InterPro"/>
</dbReference>
<name>A0A6J7ZTG3_MYTCO</name>
<feature type="domain" description="Peptidase A2" evidence="2">
    <location>
        <begin position="477"/>
        <end position="492"/>
    </location>
</feature>
<feature type="coiled-coil region" evidence="1">
    <location>
        <begin position="2"/>
        <end position="75"/>
    </location>
</feature>
<gene>
    <name evidence="3" type="ORF">MCOR_56</name>
</gene>
<evidence type="ECO:0000313" key="3">
    <source>
        <dbReference type="EMBL" id="CAC5355041.1"/>
    </source>
</evidence>
<evidence type="ECO:0000259" key="2">
    <source>
        <dbReference type="PROSITE" id="PS50175"/>
    </source>
</evidence>
<keyword evidence="1" id="KW-0175">Coiled coil</keyword>
<dbReference type="GO" id="GO:0006508">
    <property type="term" value="P:proteolysis"/>
    <property type="evidence" value="ECO:0007669"/>
    <property type="project" value="InterPro"/>
</dbReference>
<accession>A0A6J7ZTG3</accession>